<sequence length="139" mass="15909">MKLFIFVIGLFLAHVVVQGNSNIDERSQECMKILEINKEIVSSFVVNSAVDENNELAVKYFGCILDDYFTDSNELIVNEEYTSFVTTVFARYFRTEPVLVRELAEESIQICKHIKADAKDKTAVRITNCLMKTAEELKN</sequence>
<dbReference type="InterPro" id="IPR006170">
    <property type="entry name" value="PBP/GOBP"/>
</dbReference>
<dbReference type="AlphaFoldDB" id="A0A8K0G666"/>
<keyword evidence="1" id="KW-0732">Signal</keyword>
<gene>
    <name evidence="2" type="ORF">ILUMI_18817</name>
</gene>
<dbReference type="InterPro" id="IPR036728">
    <property type="entry name" value="PBP_GOBP_sf"/>
</dbReference>
<name>A0A8K0G666_IGNLU</name>
<dbReference type="EMBL" id="VTPC01083918">
    <property type="protein sequence ID" value="KAF2887356.1"/>
    <property type="molecule type" value="Genomic_DNA"/>
</dbReference>
<reference evidence="2" key="1">
    <citation type="submission" date="2019-08" db="EMBL/GenBank/DDBJ databases">
        <title>The genome of the North American firefly Photinus pyralis.</title>
        <authorList>
            <consortium name="Photinus pyralis genome working group"/>
            <person name="Fallon T.R."/>
            <person name="Sander Lower S.E."/>
            <person name="Weng J.-K."/>
        </authorList>
    </citation>
    <scope>NUCLEOTIDE SEQUENCE</scope>
    <source>
        <strain evidence="2">TRF0915ILg1</strain>
        <tissue evidence="2">Whole body</tissue>
    </source>
</reference>
<dbReference type="Pfam" id="PF01395">
    <property type="entry name" value="PBP_GOBP"/>
    <property type="match status" value="1"/>
</dbReference>
<feature type="chain" id="PRO_5035465817" evidence="1">
    <location>
        <begin position="20"/>
        <end position="139"/>
    </location>
</feature>
<keyword evidence="3" id="KW-1185">Reference proteome</keyword>
<proteinExistence type="predicted"/>
<dbReference type="Gene3D" id="1.10.238.20">
    <property type="entry name" value="Pheromone/general odorant binding protein domain"/>
    <property type="match status" value="1"/>
</dbReference>
<protein>
    <submittedName>
        <fullName evidence="2">Uncharacterized protein</fullName>
    </submittedName>
</protein>
<organism evidence="2 3">
    <name type="scientific">Ignelater luminosus</name>
    <name type="common">Cucubano</name>
    <name type="synonym">Pyrophorus luminosus</name>
    <dbReference type="NCBI Taxonomy" id="2038154"/>
    <lineage>
        <taxon>Eukaryota</taxon>
        <taxon>Metazoa</taxon>
        <taxon>Ecdysozoa</taxon>
        <taxon>Arthropoda</taxon>
        <taxon>Hexapoda</taxon>
        <taxon>Insecta</taxon>
        <taxon>Pterygota</taxon>
        <taxon>Neoptera</taxon>
        <taxon>Endopterygota</taxon>
        <taxon>Coleoptera</taxon>
        <taxon>Polyphaga</taxon>
        <taxon>Elateriformia</taxon>
        <taxon>Elateroidea</taxon>
        <taxon>Elateridae</taxon>
        <taxon>Agrypninae</taxon>
        <taxon>Pyrophorini</taxon>
        <taxon>Ignelater</taxon>
    </lineage>
</organism>
<comment type="caution">
    <text evidence="2">The sequence shown here is derived from an EMBL/GenBank/DDBJ whole genome shotgun (WGS) entry which is preliminary data.</text>
</comment>
<dbReference type="SUPFAM" id="SSF47565">
    <property type="entry name" value="Insect pheromone/odorant-binding proteins"/>
    <property type="match status" value="1"/>
</dbReference>
<feature type="signal peptide" evidence="1">
    <location>
        <begin position="1"/>
        <end position="19"/>
    </location>
</feature>
<accession>A0A8K0G666</accession>
<dbReference type="Proteomes" id="UP000801492">
    <property type="component" value="Unassembled WGS sequence"/>
</dbReference>
<evidence type="ECO:0000313" key="3">
    <source>
        <dbReference type="Proteomes" id="UP000801492"/>
    </source>
</evidence>
<evidence type="ECO:0000256" key="1">
    <source>
        <dbReference type="SAM" id="SignalP"/>
    </source>
</evidence>
<evidence type="ECO:0000313" key="2">
    <source>
        <dbReference type="EMBL" id="KAF2887356.1"/>
    </source>
</evidence>
<dbReference type="GO" id="GO:0005549">
    <property type="term" value="F:odorant binding"/>
    <property type="evidence" value="ECO:0007669"/>
    <property type="project" value="InterPro"/>
</dbReference>